<keyword evidence="2" id="KW-1185">Reference proteome</keyword>
<sequence>MRSRSRRKDQPRNLCGETINEFRSENEREGLFKVRDHLREPFNLRSRSCLTTITLKRERTRAAGGGSKRLPCPLIPQTFRRDPIVVIATQLAAKFNPVKIIRAYCTNNRTHQCDDYLLDLRLNVPSEAQSVR</sequence>
<gene>
    <name evidence="1" type="ORF">EVAR_34750_1</name>
</gene>
<accession>A0A4C1YJD6</accession>
<reference evidence="1 2" key="1">
    <citation type="journal article" date="2019" name="Commun. Biol.">
        <title>The bagworm genome reveals a unique fibroin gene that provides high tensile strength.</title>
        <authorList>
            <person name="Kono N."/>
            <person name="Nakamura H."/>
            <person name="Ohtoshi R."/>
            <person name="Tomita M."/>
            <person name="Numata K."/>
            <person name="Arakawa K."/>
        </authorList>
    </citation>
    <scope>NUCLEOTIDE SEQUENCE [LARGE SCALE GENOMIC DNA]</scope>
</reference>
<evidence type="ECO:0000313" key="1">
    <source>
        <dbReference type="EMBL" id="GBP75383.1"/>
    </source>
</evidence>
<comment type="caution">
    <text evidence="1">The sequence shown here is derived from an EMBL/GenBank/DDBJ whole genome shotgun (WGS) entry which is preliminary data.</text>
</comment>
<dbReference type="AlphaFoldDB" id="A0A4C1YJD6"/>
<name>A0A4C1YJD6_EUMVA</name>
<proteinExistence type="predicted"/>
<protein>
    <submittedName>
        <fullName evidence="1">Uncharacterized protein</fullName>
    </submittedName>
</protein>
<dbReference type="EMBL" id="BGZK01001247">
    <property type="protein sequence ID" value="GBP75383.1"/>
    <property type="molecule type" value="Genomic_DNA"/>
</dbReference>
<dbReference type="Proteomes" id="UP000299102">
    <property type="component" value="Unassembled WGS sequence"/>
</dbReference>
<evidence type="ECO:0000313" key="2">
    <source>
        <dbReference type="Proteomes" id="UP000299102"/>
    </source>
</evidence>
<organism evidence="1 2">
    <name type="scientific">Eumeta variegata</name>
    <name type="common">Bagworm moth</name>
    <name type="synonym">Eumeta japonica</name>
    <dbReference type="NCBI Taxonomy" id="151549"/>
    <lineage>
        <taxon>Eukaryota</taxon>
        <taxon>Metazoa</taxon>
        <taxon>Ecdysozoa</taxon>
        <taxon>Arthropoda</taxon>
        <taxon>Hexapoda</taxon>
        <taxon>Insecta</taxon>
        <taxon>Pterygota</taxon>
        <taxon>Neoptera</taxon>
        <taxon>Endopterygota</taxon>
        <taxon>Lepidoptera</taxon>
        <taxon>Glossata</taxon>
        <taxon>Ditrysia</taxon>
        <taxon>Tineoidea</taxon>
        <taxon>Psychidae</taxon>
        <taxon>Oiketicinae</taxon>
        <taxon>Eumeta</taxon>
    </lineage>
</organism>